<protein>
    <submittedName>
        <fullName evidence="2">Uncharacterized protein</fullName>
    </submittedName>
</protein>
<keyword evidence="3" id="KW-1185">Reference proteome</keyword>
<sequence length="67" mass="8097">MNCKFRVNGEMEEAGRPPRRRQRIDYTNKREFVIMSKYIFLQDAPRGEGIRKIRTEKLRKQQKGDIL</sequence>
<proteinExistence type="predicted"/>
<dbReference type="AlphaFoldDB" id="A0A346B1Y6"/>
<dbReference type="Proteomes" id="UP000254337">
    <property type="component" value="Chromosome"/>
</dbReference>
<dbReference type="KEGG" id="meg:DKB62_11465"/>
<reference evidence="2 3" key="1">
    <citation type="submission" date="2018-05" db="EMBL/GenBank/DDBJ databases">
        <title>Complete genome sequence of Megasphaera sp. AJH120T, isolated from the ceca of a chicken.</title>
        <authorList>
            <person name="Maki J."/>
            <person name="Looft T."/>
        </authorList>
    </citation>
    <scope>NUCLEOTIDE SEQUENCE [LARGE SCALE GENOMIC DNA]</scope>
    <source>
        <strain evidence="2 3">AJH120</strain>
    </source>
</reference>
<evidence type="ECO:0000256" key="1">
    <source>
        <dbReference type="SAM" id="MobiDB-lite"/>
    </source>
</evidence>
<evidence type="ECO:0000313" key="2">
    <source>
        <dbReference type="EMBL" id="AXL22129.1"/>
    </source>
</evidence>
<organism evidence="2 3">
    <name type="scientific">Megasphaera stantonii</name>
    <dbReference type="NCBI Taxonomy" id="2144175"/>
    <lineage>
        <taxon>Bacteria</taxon>
        <taxon>Bacillati</taxon>
        <taxon>Bacillota</taxon>
        <taxon>Negativicutes</taxon>
        <taxon>Veillonellales</taxon>
        <taxon>Veillonellaceae</taxon>
        <taxon>Megasphaera</taxon>
    </lineage>
</organism>
<name>A0A346B1Y6_9FIRM</name>
<gene>
    <name evidence="2" type="ORF">DKB62_11465</name>
</gene>
<accession>A0A346B1Y6</accession>
<feature type="region of interest" description="Disordered" evidence="1">
    <location>
        <begin position="1"/>
        <end position="20"/>
    </location>
</feature>
<evidence type="ECO:0000313" key="3">
    <source>
        <dbReference type="Proteomes" id="UP000254337"/>
    </source>
</evidence>
<feature type="compositionally biased region" description="Basic and acidic residues" evidence="1">
    <location>
        <begin position="7"/>
        <end position="16"/>
    </location>
</feature>
<dbReference type="EMBL" id="CP029462">
    <property type="protein sequence ID" value="AXL22129.1"/>
    <property type="molecule type" value="Genomic_DNA"/>
</dbReference>